<dbReference type="InterPro" id="IPR011990">
    <property type="entry name" value="TPR-like_helical_dom_sf"/>
</dbReference>
<dbReference type="Proteomes" id="UP001217089">
    <property type="component" value="Unassembled WGS sequence"/>
</dbReference>
<dbReference type="Gene3D" id="6.10.140.1460">
    <property type="match status" value="1"/>
</dbReference>
<evidence type="ECO:0008006" key="6">
    <source>
        <dbReference type="Google" id="ProtNLM"/>
    </source>
</evidence>
<proteinExistence type="predicted"/>
<evidence type="ECO:0000313" key="5">
    <source>
        <dbReference type="Proteomes" id="UP001217089"/>
    </source>
</evidence>
<evidence type="ECO:0000259" key="3">
    <source>
        <dbReference type="Pfam" id="PF23558"/>
    </source>
</evidence>
<dbReference type="InterPro" id="IPR013547">
    <property type="entry name" value="P4H_N"/>
</dbReference>
<reference evidence="4 5" key="1">
    <citation type="submission" date="2022-12" db="EMBL/GenBank/DDBJ databases">
        <title>Chromosome-level genome of Tegillarca granosa.</title>
        <authorList>
            <person name="Kim J."/>
        </authorList>
    </citation>
    <scope>NUCLEOTIDE SEQUENCE [LARGE SCALE GENOMIC DNA]</scope>
    <source>
        <strain evidence="4">Teg-2019</strain>
        <tissue evidence="4">Adductor muscle</tissue>
    </source>
</reference>
<evidence type="ECO:0000256" key="1">
    <source>
        <dbReference type="PROSITE-ProRule" id="PRU00339"/>
    </source>
</evidence>
<dbReference type="InterPro" id="IPR059068">
    <property type="entry name" value="TPR_P4H"/>
</dbReference>
<evidence type="ECO:0000313" key="4">
    <source>
        <dbReference type="EMBL" id="KAJ8319821.1"/>
    </source>
</evidence>
<keyword evidence="5" id="KW-1185">Reference proteome</keyword>
<name>A0ABQ9FRD1_TEGGR</name>
<gene>
    <name evidence="4" type="ORF">KUTeg_001408</name>
</gene>
<organism evidence="4 5">
    <name type="scientific">Tegillarca granosa</name>
    <name type="common">Malaysian cockle</name>
    <name type="synonym">Anadara granosa</name>
    <dbReference type="NCBI Taxonomy" id="220873"/>
    <lineage>
        <taxon>Eukaryota</taxon>
        <taxon>Metazoa</taxon>
        <taxon>Spiralia</taxon>
        <taxon>Lophotrochozoa</taxon>
        <taxon>Mollusca</taxon>
        <taxon>Bivalvia</taxon>
        <taxon>Autobranchia</taxon>
        <taxon>Pteriomorphia</taxon>
        <taxon>Arcoida</taxon>
        <taxon>Arcoidea</taxon>
        <taxon>Arcidae</taxon>
        <taxon>Tegillarca</taxon>
    </lineage>
</organism>
<comment type="caution">
    <text evidence="4">The sequence shown here is derived from an EMBL/GenBank/DDBJ whole genome shotgun (WGS) entry which is preliminary data.</text>
</comment>
<feature type="domain" description="Prolyl 4-hydroxylase N-terminal" evidence="2">
    <location>
        <begin position="18"/>
        <end position="116"/>
    </location>
</feature>
<accession>A0ABQ9FRD1</accession>
<dbReference type="PROSITE" id="PS50005">
    <property type="entry name" value="TPR"/>
    <property type="match status" value="1"/>
</dbReference>
<feature type="repeat" description="TPR" evidence="1">
    <location>
        <begin position="168"/>
        <end position="201"/>
    </location>
</feature>
<dbReference type="EMBL" id="JARBDR010000141">
    <property type="protein sequence ID" value="KAJ8319821.1"/>
    <property type="molecule type" value="Genomic_DNA"/>
</dbReference>
<dbReference type="Gene3D" id="1.25.40.10">
    <property type="entry name" value="Tetratricopeptide repeat domain"/>
    <property type="match status" value="1"/>
</dbReference>
<feature type="domain" description="Prolyl 4-hydroxylase peptide-substrate-binding" evidence="3">
    <location>
        <begin position="126"/>
        <end position="214"/>
    </location>
</feature>
<dbReference type="SUPFAM" id="SSF48452">
    <property type="entry name" value="TPR-like"/>
    <property type="match status" value="1"/>
</dbReference>
<sequence>MNHESDVHGLFNLSGPINRIKTIHKNVVSSYRLQDYFSHPLNLFHLTKRLLTMWKEIADLILESATCVKNMRVKLQNIVDNIPDEKQFNYIAYRISKLQIYQKLSPADIIKGTISGMQPEEQMNLTDAFDIGKAAFNNEDFYTAIDWLEYIDEQLIANKHQESDINRTTVLSKLSSAYFKNGWIDKALKVTAELLKIDPNNKMAKRNKSYFESVKNAVKPKPDKKPEPASRFDKLYRDVCSGDLKKNLSVSSRLTCTYLPWKNQTKYERPGIEVMVYNRNPLIVLFPNLLDDMVYGQGCIQGPDGQIQNIGMNGFKEKRVKFEKDRRGKPLGSIVGFGDVVFYEEGARMAVCPVMYGQQWYLTSSLIEYPRTAQSFLERRVPKL</sequence>
<dbReference type="Pfam" id="PF23558">
    <property type="entry name" value="TPR_P4H"/>
    <property type="match status" value="1"/>
</dbReference>
<evidence type="ECO:0000259" key="2">
    <source>
        <dbReference type="Pfam" id="PF08336"/>
    </source>
</evidence>
<keyword evidence="1" id="KW-0802">TPR repeat</keyword>
<dbReference type="Pfam" id="PF08336">
    <property type="entry name" value="P4Ha_N"/>
    <property type="match status" value="1"/>
</dbReference>
<protein>
    <recommendedName>
        <fullName evidence="6">Tetratricopeptide repeat protein</fullName>
    </recommendedName>
</protein>
<dbReference type="InterPro" id="IPR019734">
    <property type="entry name" value="TPR_rpt"/>
</dbReference>